<dbReference type="AlphaFoldDB" id="A0A537JNK9"/>
<gene>
    <name evidence="14 16" type="primary">cysC</name>
    <name evidence="16" type="ORF">E6H04_00045</name>
</gene>
<keyword evidence="14" id="KW-0597">Phosphoprotein</keyword>
<dbReference type="NCBIfam" id="TIGR00455">
    <property type="entry name" value="apsK"/>
    <property type="match status" value="2"/>
</dbReference>
<keyword evidence="11" id="KW-0342">GTP-binding</keyword>
<protein>
    <recommendedName>
        <fullName evidence="7 14">Adenylyl-sulfate kinase</fullName>
        <ecNumber evidence="7 14">2.7.1.25</ecNumber>
    </recommendedName>
    <alternativeName>
        <fullName evidence="14">APS kinase</fullName>
    </alternativeName>
    <alternativeName>
        <fullName evidence="14">ATP adenosine-5'-phosphosulfate 3'-phosphotransferase</fullName>
    </alternativeName>
    <alternativeName>
        <fullName evidence="14">Adenosine-5'-phosphosulfate kinase</fullName>
    </alternativeName>
</protein>
<evidence type="ECO:0000313" key="17">
    <source>
        <dbReference type="Proteomes" id="UP000320048"/>
    </source>
</evidence>
<keyword evidence="12" id="KW-0511">Multifunctional enzyme</keyword>
<dbReference type="Pfam" id="PF22594">
    <property type="entry name" value="GTP-eEF1A_C"/>
    <property type="match status" value="1"/>
</dbReference>
<dbReference type="PRINTS" id="PR00315">
    <property type="entry name" value="ELONGATNFCT"/>
</dbReference>
<name>A0A537JNK9_9BACT</name>
<evidence type="ECO:0000256" key="2">
    <source>
        <dbReference type="ARBA" id="ARBA00002357"/>
    </source>
</evidence>
<dbReference type="NCBIfam" id="NF003013">
    <property type="entry name" value="PRK03846.1"/>
    <property type="match status" value="2"/>
</dbReference>
<dbReference type="InterPro" id="IPR050512">
    <property type="entry name" value="Sulf_AdTrans/APS_kinase"/>
</dbReference>
<keyword evidence="10 14" id="KW-0067">ATP-binding</keyword>
<evidence type="ECO:0000256" key="3">
    <source>
        <dbReference type="ARBA" id="ARBA00002632"/>
    </source>
</evidence>
<dbReference type="PANTHER" id="PTHR42700:SF3">
    <property type="entry name" value="BIFUNCTIONAL SAT_APS KINASE-RELATED"/>
    <property type="match status" value="1"/>
</dbReference>
<evidence type="ECO:0000256" key="7">
    <source>
        <dbReference type="ARBA" id="ARBA00012121"/>
    </source>
</evidence>
<evidence type="ECO:0000256" key="5">
    <source>
        <dbReference type="ARBA" id="ARBA00005438"/>
    </source>
</evidence>
<dbReference type="UniPathway" id="UPA00140">
    <property type="reaction ID" value="UER00205"/>
</dbReference>
<dbReference type="InterPro" id="IPR031157">
    <property type="entry name" value="G_TR_CS"/>
</dbReference>
<dbReference type="CDD" id="cd02027">
    <property type="entry name" value="APSK"/>
    <property type="match status" value="2"/>
</dbReference>
<evidence type="ECO:0000256" key="8">
    <source>
        <dbReference type="ARBA" id="ARBA00022679"/>
    </source>
</evidence>
<feature type="domain" description="Tr-type G" evidence="15">
    <location>
        <begin position="1"/>
        <end position="212"/>
    </location>
</feature>
<keyword evidence="14 16" id="KW-0418">Kinase</keyword>
<dbReference type="EMBL" id="VBAO01000001">
    <property type="protein sequence ID" value="TMI85141.1"/>
    <property type="molecule type" value="Genomic_DNA"/>
</dbReference>
<organism evidence="16 17">
    <name type="scientific">Candidatus Segetimicrobium genomatis</name>
    <dbReference type="NCBI Taxonomy" id="2569760"/>
    <lineage>
        <taxon>Bacteria</taxon>
        <taxon>Bacillati</taxon>
        <taxon>Candidatus Sysuimicrobiota</taxon>
        <taxon>Candidatus Sysuimicrobiia</taxon>
        <taxon>Candidatus Sysuimicrobiales</taxon>
        <taxon>Candidatus Segetimicrobiaceae</taxon>
        <taxon>Candidatus Segetimicrobium</taxon>
    </lineage>
</organism>
<dbReference type="InterPro" id="IPR002891">
    <property type="entry name" value="APS"/>
</dbReference>
<dbReference type="GO" id="GO:0005524">
    <property type="term" value="F:ATP binding"/>
    <property type="evidence" value="ECO:0007669"/>
    <property type="project" value="UniProtKB-UniRule"/>
</dbReference>
<sequence>MPGLAFVVVGHVDHGKSTLVGRLLADTGSLQPGRIEKARRICEERRRPFEYAFLLDALEEEQLQGVTIDMTEARFHWRDRDYLVIDAPGHQEFVRNMITGAAHADAALLLVDAKEGVQEQSCRHAYLLSFLGIKHVAVVVSKMDLVDWSQTAFNRLVDDYAPVLARLKLHPLGFIPVSAKEGDNLISRSACSPWYQGPSVVEVLGAFPRGAEGAAGPVRIPVQDVYKFDERRIIVGRLESGRLQLNDEVQVWPSGQRARVSSCEGWPGTAATPSVLETRQPVGLVLDRPLFIQRGDVLADPGSPPQVSSLVAANVFWLGRTPLVLGHEYKLKLTTAERTVDVFSIARVMDVASMHVEHGRSQIRQHEAGEVVFRATRPLVFDPAADVPNTGRFVILDGYEVVGGGIILEAEEVYRRSYRDGLPKSIGISPIQAEVTSAHRVVAYGHKSHVIWLTGVPGVGKSTLARYLEGELFQRQVKTFVLDGENLRFGLSADLGFTDADRSEQARRAGEVARLFQLAGLVVIVALVSPFGADRQYARTLVGDENFTLIHLDAPLTILRERDPHGLYSRVAGGANLAVPGLNSPYEAPLTPTLHIDTGGESVERAGARILELVLPKLAGIPAPSAASSRAPERGFCVWLTGLSGAGKSTIAEVVRARLTARGREVTLLDGDVVRTHLSQGLGFSRADRDTNVRRIAFVAAEVVRHGGIAVCAVVSPYEATREECRSMIGTDRFVLVHVSTPLAVCEQRDPKGMYARARRGEIRDFTGIDDPYEPPAAPDLVLTTTDSTPDANVQMTLAYLERRGLLSPSRES</sequence>
<dbReference type="Proteomes" id="UP000320048">
    <property type="component" value="Unassembled WGS sequence"/>
</dbReference>
<evidence type="ECO:0000256" key="13">
    <source>
        <dbReference type="ARBA" id="ARBA00049370"/>
    </source>
</evidence>
<comment type="catalytic activity">
    <reaction evidence="1 14">
        <text>adenosine 5'-phosphosulfate + ATP = 3'-phosphoadenylyl sulfate + ADP + H(+)</text>
        <dbReference type="Rhea" id="RHEA:24152"/>
        <dbReference type="ChEBI" id="CHEBI:15378"/>
        <dbReference type="ChEBI" id="CHEBI:30616"/>
        <dbReference type="ChEBI" id="CHEBI:58243"/>
        <dbReference type="ChEBI" id="CHEBI:58339"/>
        <dbReference type="ChEBI" id="CHEBI:456216"/>
        <dbReference type="EC" id="2.7.1.25"/>
    </reaction>
</comment>
<feature type="active site" description="Phosphoserine intermediate" evidence="14">
    <location>
        <position position="716"/>
    </location>
</feature>
<evidence type="ECO:0000256" key="6">
    <source>
        <dbReference type="ARBA" id="ARBA00007237"/>
    </source>
</evidence>
<reference evidence="16 17" key="1">
    <citation type="journal article" date="2019" name="Nat. Microbiol.">
        <title>Mediterranean grassland soil C-N compound turnover is dependent on rainfall and depth, and is mediated by genomically divergent microorganisms.</title>
        <authorList>
            <person name="Diamond S."/>
            <person name="Andeer P.F."/>
            <person name="Li Z."/>
            <person name="Crits-Christoph A."/>
            <person name="Burstein D."/>
            <person name="Anantharaman K."/>
            <person name="Lane K.R."/>
            <person name="Thomas B.C."/>
            <person name="Pan C."/>
            <person name="Northen T.R."/>
            <person name="Banfield J.F."/>
        </authorList>
    </citation>
    <scope>NUCLEOTIDE SEQUENCE [LARGE SCALE GENOMIC DNA]</scope>
    <source>
        <strain evidence="16">NP_7</strain>
    </source>
</reference>
<dbReference type="PROSITE" id="PS00301">
    <property type="entry name" value="G_TR_1"/>
    <property type="match status" value="1"/>
</dbReference>
<proteinExistence type="inferred from homology"/>
<evidence type="ECO:0000256" key="11">
    <source>
        <dbReference type="ARBA" id="ARBA00023134"/>
    </source>
</evidence>
<dbReference type="SUPFAM" id="SSF50465">
    <property type="entry name" value="EF-Tu/eEF-1alpha/eIF2-gamma C-terminal domain"/>
    <property type="match status" value="1"/>
</dbReference>
<comment type="function">
    <text evidence="2">APS kinase catalyzes the synthesis of activated sulfate.</text>
</comment>
<evidence type="ECO:0000256" key="10">
    <source>
        <dbReference type="ARBA" id="ARBA00022840"/>
    </source>
</evidence>
<dbReference type="EC" id="2.7.1.25" evidence="7 14"/>
<dbReference type="GO" id="GO:0019379">
    <property type="term" value="P:sulfate assimilation, phosphoadenylyl sulfate reduction by phosphoadenylyl-sulfate reductase (thioredoxin)"/>
    <property type="evidence" value="ECO:0007669"/>
    <property type="project" value="TreeGrafter"/>
</dbReference>
<dbReference type="InterPro" id="IPR027417">
    <property type="entry name" value="P-loop_NTPase"/>
</dbReference>
<dbReference type="Pfam" id="PF01583">
    <property type="entry name" value="APS_kinase"/>
    <property type="match status" value="2"/>
</dbReference>
<comment type="caution">
    <text evidence="16">The sequence shown here is derived from an EMBL/GenBank/DDBJ whole genome shotgun (WGS) entry which is preliminary data.</text>
</comment>
<dbReference type="InterPro" id="IPR009000">
    <property type="entry name" value="Transl_B-barrel_sf"/>
</dbReference>
<evidence type="ECO:0000256" key="14">
    <source>
        <dbReference type="HAMAP-Rule" id="MF_00065"/>
    </source>
</evidence>
<comment type="similarity">
    <text evidence="14">Belongs to the APS kinase family.</text>
</comment>
<dbReference type="PANTHER" id="PTHR42700">
    <property type="entry name" value="SULFATE ADENYLYLTRANSFERASE"/>
    <property type="match status" value="1"/>
</dbReference>
<dbReference type="Gene3D" id="3.40.50.300">
    <property type="entry name" value="P-loop containing nucleotide triphosphate hydrolases"/>
    <property type="match status" value="3"/>
</dbReference>
<dbReference type="Pfam" id="PF00009">
    <property type="entry name" value="GTP_EFTU"/>
    <property type="match status" value="1"/>
</dbReference>
<dbReference type="SUPFAM" id="SSF52540">
    <property type="entry name" value="P-loop containing nucleoside triphosphate hydrolases"/>
    <property type="match status" value="3"/>
</dbReference>
<comment type="catalytic activity">
    <reaction evidence="13">
        <text>sulfate + ATP + H(+) = adenosine 5'-phosphosulfate + diphosphate</text>
        <dbReference type="Rhea" id="RHEA:18133"/>
        <dbReference type="ChEBI" id="CHEBI:15378"/>
        <dbReference type="ChEBI" id="CHEBI:16189"/>
        <dbReference type="ChEBI" id="CHEBI:30616"/>
        <dbReference type="ChEBI" id="CHEBI:33019"/>
        <dbReference type="ChEBI" id="CHEBI:58243"/>
        <dbReference type="EC" id="2.7.7.4"/>
    </reaction>
</comment>
<evidence type="ECO:0000313" key="16">
    <source>
        <dbReference type="EMBL" id="TMI85141.1"/>
    </source>
</evidence>
<dbReference type="GO" id="GO:0004020">
    <property type="term" value="F:adenylylsulfate kinase activity"/>
    <property type="evidence" value="ECO:0007669"/>
    <property type="project" value="UniProtKB-UniRule"/>
</dbReference>
<evidence type="ECO:0000256" key="9">
    <source>
        <dbReference type="ARBA" id="ARBA00022741"/>
    </source>
</evidence>
<evidence type="ECO:0000256" key="1">
    <source>
        <dbReference type="ARBA" id="ARBA00001823"/>
    </source>
</evidence>
<evidence type="ECO:0000259" key="15">
    <source>
        <dbReference type="PROSITE" id="PS51722"/>
    </source>
</evidence>
<evidence type="ECO:0000256" key="4">
    <source>
        <dbReference type="ARBA" id="ARBA00004806"/>
    </source>
</evidence>
<accession>A0A537JNK9</accession>
<keyword evidence="8 14" id="KW-0808">Transferase</keyword>
<dbReference type="GO" id="GO:0070814">
    <property type="term" value="P:hydrogen sulfide biosynthetic process"/>
    <property type="evidence" value="ECO:0007669"/>
    <property type="project" value="UniProtKB-UniRule"/>
</dbReference>
<comment type="similarity">
    <text evidence="6">In the N-terminal section; belongs to the TRAFAC class translation factor GTPase superfamily. Classic translation factor GTPase family. CysN/NodQ subfamily.</text>
</comment>
<dbReference type="InterPro" id="IPR054696">
    <property type="entry name" value="GTP-eEF1A_C"/>
</dbReference>
<dbReference type="InterPro" id="IPR009001">
    <property type="entry name" value="Transl_elong_EF1A/Init_IF2_C"/>
</dbReference>
<dbReference type="GO" id="GO:0003924">
    <property type="term" value="F:GTPase activity"/>
    <property type="evidence" value="ECO:0007669"/>
    <property type="project" value="InterPro"/>
</dbReference>
<dbReference type="GO" id="GO:0005737">
    <property type="term" value="C:cytoplasm"/>
    <property type="evidence" value="ECO:0007669"/>
    <property type="project" value="TreeGrafter"/>
</dbReference>
<keyword evidence="9 14" id="KW-0547">Nucleotide-binding</keyword>
<comment type="pathway">
    <text evidence="4 14">Sulfur metabolism; hydrogen sulfide biosynthesis; sulfite from sulfate: step 2/3.</text>
</comment>
<dbReference type="PROSITE" id="PS51722">
    <property type="entry name" value="G_TR_2"/>
    <property type="match status" value="1"/>
</dbReference>
<dbReference type="InterPro" id="IPR000795">
    <property type="entry name" value="T_Tr_GTP-bd_dom"/>
</dbReference>
<dbReference type="GO" id="GO:0005525">
    <property type="term" value="F:GTP binding"/>
    <property type="evidence" value="ECO:0007669"/>
    <property type="project" value="UniProtKB-KW"/>
</dbReference>
<dbReference type="SUPFAM" id="SSF50447">
    <property type="entry name" value="Translation proteins"/>
    <property type="match status" value="1"/>
</dbReference>
<dbReference type="GO" id="GO:0004781">
    <property type="term" value="F:sulfate adenylyltransferase (ATP) activity"/>
    <property type="evidence" value="ECO:0007669"/>
    <property type="project" value="UniProtKB-EC"/>
</dbReference>
<dbReference type="FunFam" id="3.40.50.300:FF:000802">
    <property type="entry name" value="Sulfate adenylyltransferase"/>
    <property type="match status" value="1"/>
</dbReference>
<comment type="function">
    <text evidence="3 14">Catalyzes the synthesis of activated sulfate.</text>
</comment>
<dbReference type="InterPro" id="IPR059117">
    <property type="entry name" value="APS_kinase_dom"/>
</dbReference>
<dbReference type="HAMAP" id="MF_00065">
    <property type="entry name" value="Adenylyl_sulf_kinase"/>
    <property type="match status" value="1"/>
</dbReference>
<dbReference type="Gene3D" id="2.40.30.10">
    <property type="entry name" value="Translation factors"/>
    <property type="match status" value="2"/>
</dbReference>
<comment type="similarity">
    <text evidence="5">In the C-terminal section; belongs to the APS kinase family.</text>
</comment>
<evidence type="ECO:0000256" key="12">
    <source>
        <dbReference type="ARBA" id="ARBA00023268"/>
    </source>
</evidence>
<feature type="binding site" evidence="14">
    <location>
        <begin position="642"/>
        <end position="649"/>
    </location>
    <ligand>
        <name>ATP</name>
        <dbReference type="ChEBI" id="CHEBI:30616"/>
    </ligand>
</feature>
<dbReference type="GO" id="GO:0010134">
    <property type="term" value="P:sulfate assimilation via adenylyl sulfate reduction"/>
    <property type="evidence" value="ECO:0007669"/>
    <property type="project" value="TreeGrafter"/>
</dbReference>